<accession>A0A6J5M4F6</accession>
<evidence type="ECO:0000313" key="1">
    <source>
        <dbReference type="EMBL" id="CAB4141091.1"/>
    </source>
</evidence>
<gene>
    <name evidence="1" type="ORF">UFOVP413_40</name>
</gene>
<dbReference type="EMBL" id="LR796386">
    <property type="protein sequence ID" value="CAB4141091.1"/>
    <property type="molecule type" value="Genomic_DNA"/>
</dbReference>
<sequence length="124" mass="14977">MPNNIFNHGFDADLNPPRASVQAWVQMLYYRSETQRLIKKLRFLQDNAEDQVQPHTQIQVRRLRRMVAESYFSYRAYQRKYQFHLLEELRILPEMQKYEQHYGASFFELIFGDPTFIKSVKKAA</sequence>
<organism evidence="1">
    <name type="scientific">uncultured Caudovirales phage</name>
    <dbReference type="NCBI Taxonomy" id="2100421"/>
    <lineage>
        <taxon>Viruses</taxon>
        <taxon>Duplodnaviria</taxon>
        <taxon>Heunggongvirae</taxon>
        <taxon>Uroviricota</taxon>
        <taxon>Caudoviricetes</taxon>
        <taxon>Peduoviridae</taxon>
        <taxon>Maltschvirus</taxon>
        <taxon>Maltschvirus maltsch</taxon>
    </lineage>
</organism>
<name>A0A6J5M4F6_9CAUD</name>
<reference evidence="1" key="1">
    <citation type="submission" date="2020-04" db="EMBL/GenBank/DDBJ databases">
        <authorList>
            <person name="Chiriac C."/>
            <person name="Salcher M."/>
            <person name="Ghai R."/>
            <person name="Kavagutti S V."/>
        </authorList>
    </citation>
    <scope>NUCLEOTIDE SEQUENCE</scope>
</reference>
<proteinExistence type="predicted"/>
<protein>
    <submittedName>
        <fullName evidence="1">Uncharacterized protein</fullName>
    </submittedName>
</protein>